<dbReference type="EMBL" id="MPUH01001282">
    <property type="protein sequence ID" value="OMJ68782.1"/>
    <property type="molecule type" value="Genomic_DNA"/>
</dbReference>
<dbReference type="AlphaFoldDB" id="A0A1R2AWD3"/>
<reference evidence="2 3" key="1">
    <citation type="submission" date="2016-11" db="EMBL/GenBank/DDBJ databases">
        <title>The macronuclear genome of Stentor coeruleus: a giant cell with tiny introns.</title>
        <authorList>
            <person name="Slabodnick M."/>
            <person name="Ruby J.G."/>
            <person name="Reiff S.B."/>
            <person name="Swart E.C."/>
            <person name="Gosai S."/>
            <person name="Prabakaran S."/>
            <person name="Witkowska E."/>
            <person name="Larue G.E."/>
            <person name="Fisher S."/>
            <person name="Freeman R.M."/>
            <person name="Gunawardena J."/>
            <person name="Chu W."/>
            <person name="Stover N.A."/>
            <person name="Gregory B.D."/>
            <person name="Nowacki M."/>
            <person name="Derisi J."/>
            <person name="Roy S.W."/>
            <person name="Marshall W.F."/>
            <person name="Sood P."/>
        </authorList>
    </citation>
    <scope>NUCLEOTIDE SEQUENCE [LARGE SCALE GENOMIC DNA]</scope>
    <source>
        <strain evidence="2">WM001</strain>
    </source>
</reference>
<comment type="caution">
    <text evidence="2">The sequence shown here is derived from an EMBL/GenBank/DDBJ whole genome shotgun (WGS) entry which is preliminary data.</text>
</comment>
<feature type="transmembrane region" description="Helical" evidence="1">
    <location>
        <begin position="90"/>
        <end position="118"/>
    </location>
</feature>
<feature type="transmembrane region" description="Helical" evidence="1">
    <location>
        <begin position="212"/>
        <end position="235"/>
    </location>
</feature>
<protein>
    <recommendedName>
        <fullName evidence="4">EamA domain-containing protein</fullName>
    </recommendedName>
</protein>
<feature type="transmembrane region" description="Helical" evidence="1">
    <location>
        <begin position="268"/>
        <end position="286"/>
    </location>
</feature>
<evidence type="ECO:0008006" key="4">
    <source>
        <dbReference type="Google" id="ProtNLM"/>
    </source>
</evidence>
<name>A0A1R2AWD3_9CILI</name>
<keyword evidence="1" id="KW-0472">Membrane</keyword>
<keyword evidence="1" id="KW-1133">Transmembrane helix</keyword>
<evidence type="ECO:0000313" key="2">
    <source>
        <dbReference type="EMBL" id="OMJ68782.1"/>
    </source>
</evidence>
<feature type="transmembrane region" description="Helical" evidence="1">
    <location>
        <begin position="16"/>
        <end position="36"/>
    </location>
</feature>
<feature type="transmembrane region" description="Helical" evidence="1">
    <location>
        <begin position="124"/>
        <end position="145"/>
    </location>
</feature>
<keyword evidence="3" id="KW-1185">Reference proteome</keyword>
<accession>A0A1R2AWD3</accession>
<gene>
    <name evidence="2" type="ORF">SteCoe_33669</name>
</gene>
<feature type="transmembrane region" description="Helical" evidence="1">
    <location>
        <begin position="48"/>
        <end position="69"/>
    </location>
</feature>
<feature type="transmembrane region" description="Helical" evidence="1">
    <location>
        <begin position="241"/>
        <end position="261"/>
    </location>
</feature>
<keyword evidence="1" id="KW-0812">Transmembrane</keyword>
<dbReference type="Proteomes" id="UP000187209">
    <property type="component" value="Unassembled WGS sequence"/>
</dbReference>
<feature type="transmembrane region" description="Helical" evidence="1">
    <location>
        <begin position="152"/>
        <end position="169"/>
    </location>
</feature>
<feature type="transmembrane region" description="Helical" evidence="1">
    <location>
        <begin position="298"/>
        <end position="317"/>
    </location>
</feature>
<evidence type="ECO:0000256" key="1">
    <source>
        <dbReference type="SAM" id="Phobius"/>
    </source>
</evidence>
<organism evidence="2 3">
    <name type="scientific">Stentor coeruleus</name>
    <dbReference type="NCBI Taxonomy" id="5963"/>
    <lineage>
        <taxon>Eukaryota</taxon>
        <taxon>Sar</taxon>
        <taxon>Alveolata</taxon>
        <taxon>Ciliophora</taxon>
        <taxon>Postciliodesmatophora</taxon>
        <taxon>Heterotrichea</taxon>
        <taxon>Heterotrichida</taxon>
        <taxon>Stentoridae</taxon>
        <taxon>Stentor</taxon>
    </lineage>
</organism>
<dbReference type="SUPFAM" id="SSF103481">
    <property type="entry name" value="Multidrug resistance efflux transporter EmrE"/>
    <property type="match status" value="2"/>
</dbReference>
<dbReference type="InterPro" id="IPR037185">
    <property type="entry name" value="EmrE-like"/>
</dbReference>
<proteinExistence type="predicted"/>
<sequence>MQSKSSYTRIDRQTHMHWMVSSLLGFFLFGGGNYMMSYGLKFPYDLKIIGSLGYLFFILTIIPFHLLTLKKIHGYNPNCHPNSIYSSEYGLVPGFAVGIIGGMFIFLAHLSLLIGWFYDSKGASITFLLLAGISPITSIFSFFIYKEKFTPFQITGMIISLAGIGYLGYGSLDGTWISYFCGIFSLVFYSIRNLTARHLDVHGLDVYTAGMLNAIGEFAMGILFLVYVIFFSSFYGLLDDINLLIICLIGAVLVAYGQFFVNQSVMTGNIGVVITIANSCGVLFIALDFFIKGAIPDLLKLTASLIVIFGVAVMLLGDQIFFKKNSRISTEVL</sequence>
<evidence type="ECO:0000313" key="3">
    <source>
        <dbReference type="Proteomes" id="UP000187209"/>
    </source>
</evidence>
<feature type="transmembrane region" description="Helical" evidence="1">
    <location>
        <begin position="175"/>
        <end position="191"/>
    </location>
</feature>